<dbReference type="KEGG" id="meti:DK427_08300"/>
<accession>A0A2U8VQ15</accession>
<evidence type="ECO:0000313" key="2">
    <source>
        <dbReference type="Proteomes" id="UP000246058"/>
    </source>
</evidence>
<dbReference type="Proteomes" id="UP000246058">
    <property type="component" value="Chromosome"/>
</dbReference>
<keyword evidence="2" id="KW-1185">Reference proteome</keyword>
<reference evidence="1 2" key="1">
    <citation type="submission" date="2018-05" db="EMBL/GenBank/DDBJ databases">
        <title>Complete Genome Sequence of Methylobacterium sp. 17Sr1-43.</title>
        <authorList>
            <person name="Srinivasan S."/>
        </authorList>
    </citation>
    <scope>NUCLEOTIDE SEQUENCE [LARGE SCALE GENOMIC DNA]</scope>
    <source>
        <strain evidence="1 2">17Sr1-43</strain>
    </source>
</reference>
<dbReference type="RefSeq" id="WP_109950859.1">
    <property type="nucleotide sequence ID" value="NZ_CP029551.1"/>
</dbReference>
<evidence type="ECO:0000313" key="1">
    <source>
        <dbReference type="EMBL" id="AWN35744.1"/>
    </source>
</evidence>
<gene>
    <name evidence="1" type="ORF">DK427_08300</name>
</gene>
<name>A0A2U8VQ15_9HYPH</name>
<dbReference type="AlphaFoldDB" id="A0A2U8VQ15"/>
<proteinExistence type="predicted"/>
<protein>
    <submittedName>
        <fullName evidence="1">Uncharacterized protein</fullName>
    </submittedName>
</protein>
<sequence>MSAEKTAGCRIGRVLTVEAFERLEAELRKVTAERDAALRQAQHEKASADMYAKAWVRELGGKLIPKSHHIDACVVTTRWMRERSDRLAVIEAEQEAAALVGEYGPSNEMIRARAALTARPSSPTAGGAA</sequence>
<organism evidence="1 2">
    <name type="scientific">Methylobacterium radiodurans</name>
    <dbReference type="NCBI Taxonomy" id="2202828"/>
    <lineage>
        <taxon>Bacteria</taxon>
        <taxon>Pseudomonadati</taxon>
        <taxon>Pseudomonadota</taxon>
        <taxon>Alphaproteobacteria</taxon>
        <taxon>Hyphomicrobiales</taxon>
        <taxon>Methylobacteriaceae</taxon>
        <taxon>Methylobacterium</taxon>
    </lineage>
</organism>
<dbReference type="EMBL" id="CP029551">
    <property type="protein sequence ID" value="AWN35744.1"/>
    <property type="molecule type" value="Genomic_DNA"/>
</dbReference>